<evidence type="ECO:0000313" key="5">
    <source>
        <dbReference type="EnsemblProtists" id="EKX43805"/>
    </source>
</evidence>
<dbReference type="AlphaFoldDB" id="L1J6W1"/>
<evidence type="ECO:0000256" key="2">
    <source>
        <dbReference type="SAM" id="Phobius"/>
    </source>
</evidence>
<feature type="compositionally biased region" description="Low complexity" evidence="1">
    <location>
        <begin position="466"/>
        <end position="476"/>
    </location>
</feature>
<sequence length="673" mass="73026">MPPLGTFIRGTLRLLFLYGLFPISQSGPISVVGDYLTSRRSLLQTSVSSFLSLCQTDVCDAKRVDGVCDRWARGEDCSEEQIYHVTGDPGTNTKAEMFFNLRSPWNVSCSLGRCTPALGGVYDVFVSEGCIPDLNYISEMQDVSNSVSKQVKIYLRRSAEFYIKVKRKEGMLGQRNCSYGITVGSIEATDSSAKCLNFRKVTATEIAYSNIPYCKDVMPKYNAYVQASTTSQTTFIATLIGVGVLSLALVVLLIVFLRRLRRKRDEKGTTFEDERLKTGEAGGLPLSPSYEEEEDTAFSKNVKEAAGVYPPVLPEDTVNPEATRSDDGKIRQKPEIKDWRRYDEYDLDESEEEVDESAPGGKAGVLDVKPGAEHHFKSGTSGGKLIFQGTSGRSTPASMSSSGSAVDDLYRNRRTAREVYSRGPTPPEQARRGSARPSIKSRGSSRSSLVGADQIDLEDVSRPPTSSSLSSAASSADWEAQQGIRIDDILEQAAAKKTPDGNGSTRKVQQEEAKEAKNWKAGERWSLHQQEPTSSGHASPSEESKLRDSNTSSSDSVKSSESSLKPAPPSEPAFKRHGRPIVAPNLAARLGVIRPKPQGGVRAMASLTPQVAQSQSTEAAPAAPARGEVRAITLGANRALPRAGEAGVPPPPPRRQEPGWGEEKGERKPKPLS</sequence>
<feature type="signal peptide" evidence="3">
    <location>
        <begin position="1"/>
        <end position="26"/>
    </location>
</feature>
<keyword evidence="3" id="KW-0732">Signal</keyword>
<dbReference type="Proteomes" id="UP000011087">
    <property type="component" value="Unassembled WGS sequence"/>
</dbReference>
<dbReference type="RefSeq" id="XP_005830785.1">
    <property type="nucleotide sequence ID" value="XM_005830728.1"/>
</dbReference>
<evidence type="ECO:0000313" key="6">
    <source>
        <dbReference type="Proteomes" id="UP000011087"/>
    </source>
</evidence>
<keyword evidence="2" id="KW-0472">Membrane</keyword>
<feature type="compositionally biased region" description="Low complexity" evidence="1">
    <location>
        <begin position="390"/>
        <end position="405"/>
    </location>
</feature>
<evidence type="ECO:0000313" key="4">
    <source>
        <dbReference type="EMBL" id="EKX43805.1"/>
    </source>
</evidence>
<dbReference type="HOGENOM" id="CLU_408541_0_0_1"/>
<feature type="compositionally biased region" description="Basic and acidic residues" evidence="1">
    <location>
        <begin position="508"/>
        <end position="526"/>
    </location>
</feature>
<reference evidence="4 6" key="1">
    <citation type="journal article" date="2012" name="Nature">
        <title>Algal genomes reveal evolutionary mosaicism and the fate of nucleomorphs.</title>
        <authorList>
            <consortium name="DOE Joint Genome Institute"/>
            <person name="Curtis B.A."/>
            <person name="Tanifuji G."/>
            <person name="Burki F."/>
            <person name="Gruber A."/>
            <person name="Irimia M."/>
            <person name="Maruyama S."/>
            <person name="Arias M.C."/>
            <person name="Ball S.G."/>
            <person name="Gile G.H."/>
            <person name="Hirakawa Y."/>
            <person name="Hopkins J.F."/>
            <person name="Kuo A."/>
            <person name="Rensing S.A."/>
            <person name="Schmutz J."/>
            <person name="Symeonidi A."/>
            <person name="Elias M."/>
            <person name="Eveleigh R.J."/>
            <person name="Herman E.K."/>
            <person name="Klute M.J."/>
            <person name="Nakayama T."/>
            <person name="Obornik M."/>
            <person name="Reyes-Prieto A."/>
            <person name="Armbrust E.V."/>
            <person name="Aves S.J."/>
            <person name="Beiko R.G."/>
            <person name="Coutinho P."/>
            <person name="Dacks J.B."/>
            <person name="Durnford D.G."/>
            <person name="Fast N.M."/>
            <person name="Green B.R."/>
            <person name="Grisdale C.J."/>
            <person name="Hempel F."/>
            <person name="Henrissat B."/>
            <person name="Hoppner M.P."/>
            <person name="Ishida K."/>
            <person name="Kim E."/>
            <person name="Koreny L."/>
            <person name="Kroth P.G."/>
            <person name="Liu Y."/>
            <person name="Malik S.B."/>
            <person name="Maier U.G."/>
            <person name="McRose D."/>
            <person name="Mock T."/>
            <person name="Neilson J.A."/>
            <person name="Onodera N.T."/>
            <person name="Poole A.M."/>
            <person name="Pritham E.J."/>
            <person name="Richards T.A."/>
            <person name="Rocap G."/>
            <person name="Roy S.W."/>
            <person name="Sarai C."/>
            <person name="Schaack S."/>
            <person name="Shirato S."/>
            <person name="Slamovits C.H."/>
            <person name="Spencer D.F."/>
            <person name="Suzuki S."/>
            <person name="Worden A.Z."/>
            <person name="Zauner S."/>
            <person name="Barry K."/>
            <person name="Bell C."/>
            <person name="Bharti A.K."/>
            <person name="Crow J.A."/>
            <person name="Grimwood J."/>
            <person name="Kramer R."/>
            <person name="Lindquist E."/>
            <person name="Lucas S."/>
            <person name="Salamov A."/>
            <person name="McFadden G.I."/>
            <person name="Lane C.E."/>
            <person name="Keeling P.J."/>
            <person name="Gray M.W."/>
            <person name="Grigoriev I.V."/>
            <person name="Archibald J.M."/>
        </authorList>
    </citation>
    <scope>NUCLEOTIDE SEQUENCE</scope>
    <source>
        <strain evidence="4 6">CCMP2712</strain>
    </source>
</reference>
<feature type="compositionally biased region" description="Acidic residues" evidence="1">
    <location>
        <begin position="345"/>
        <end position="356"/>
    </location>
</feature>
<protein>
    <submittedName>
        <fullName evidence="4 5">Uncharacterized protein</fullName>
    </submittedName>
</protein>
<name>L1J6W1_GUITC</name>
<keyword evidence="2" id="KW-0812">Transmembrane</keyword>
<feature type="compositionally biased region" description="Basic and acidic residues" evidence="1">
    <location>
        <begin position="654"/>
        <end position="673"/>
    </location>
</feature>
<feature type="compositionally biased region" description="Basic and acidic residues" evidence="1">
    <location>
        <begin position="323"/>
        <end position="344"/>
    </location>
</feature>
<accession>L1J6W1</accession>
<feature type="compositionally biased region" description="Basic and acidic residues" evidence="1">
    <location>
        <begin position="408"/>
        <end position="420"/>
    </location>
</feature>
<feature type="chain" id="PRO_5008770967" evidence="3">
    <location>
        <begin position="27"/>
        <end position="673"/>
    </location>
</feature>
<feature type="transmembrane region" description="Helical" evidence="2">
    <location>
        <begin position="235"/>
        <end position="257"/>
    </location>
</feature>
<feature type="compositionally biased region" description="Polar residues" evidence="1">
    <location>
        <begin position="607"/>
        <end position="618"/>
    </location>
</feature>
<feature type="region of interest" description="Disordered" evidence="1">
    <location>
        <begin position="310"/>
        <end position="580"/>
    </location>
</feature>
<gene>
    <name evidence="4" type="ORF">GUITHDRAFT_140245</name>
</gene>
<dbReference type="GeneID" id="17300403"/>
<feature type="region of interest" description="Disordered" evidence="1">
    <location>
        <begin position="271"/>
        <end position="297"/>
    </location>
</feature>
<evidence type="ECO:0000256" key="1">
    <source>
        <dbReference type="SAM" id="MobiDB-lite"/>
    </source>
</evidence>
<dbReference type="PaxDb" id="55529-EKX43805"/>
<keyword evidence="2" id="KW-1133">Transmembrane helix</keyword>
<dbReference type="EnsemblProtists" id="EKX43805">
    <property type="protein sequence ID" value="EKX43805"/>
    <property type="gene ID" value="GUITHDRAFT_140245"/>
</dbReference>
<dbReference type="EMBL" id="JH993008">
    <property type="protein sequence ID" value="EKX43805.1"/>
    <property type="molecule type" value="Genomic_DNA"/>
</dbReference>
<feature type="compositionally biased region" description="Low complexity" evidence="1">
    <location>
        <begin position="436"/>
        <end position="448"/>
    </location>
</feature>
<proteinExistence type="predicted"/>
<keyword evidence="6" id="KW-1185">Reference proteome</keyword>
<feature type="compositionally biased region" description="Low complexity" evidence="1">
    <location>
        <begin position="549"/>
        <end position="563"/>
    </location>
</feature>
<dbReference type="KEGG" id="gtt:GUITHDRAFT_140245"/>
<feature type="compositionally biased region" description="Polar residues" evidence="1">
    <location>
        <begin position="527"/>
        <end position="538"/>
    </location>
</feature>
<reference evidence="5" key="3">
    <citation type="submission" date="2015-06" db="UniProtKB">
        <authorList>
            <consortium name="EnsemblProtists"/>
        </authorList>
    </citation>
    <scope>IDENTIFICATION</scope>
</reference>
<dbReference type="OrthoDB" id="10575364at2759"/>
<feature type="region of interest" description="Disordered" evidence="1">
    <location>
        <begin position="601"/>
        <end position="673"/>
    </location>
</feature>
<evidence type="ECO:0000256" key="3">
    <source>
        <dbReference type="SAM" id="SignalP"/>
    </source>
</evidence>
<organism evidence="4">
    <name type="scientific">Guillardia theta (strain CCMP2712)</name>
    <name type="common">Cryptophyte</name>
    <dbReference type="NCBI Taxonomy" id="905079"/>
    <lineage>
        <taxon>Eukaryota</taxon>
        <taxon>Cryptophyceae</taxon>
        <taxon>Pyrenomonadales</taxon>
        <taxon>Geminigeraceae</taxon>
        <taxon>Guillardia</taxon>
    </lineage>
</organism>
<reference evidence="6" key="2">
    <citation type="submission" date="2012-11" db="EMBL/GenBank/DDBJ databases">
        <authorList>
            <person name="Kuo A."/>
            <person name="Curtis B.A."/>
            <person name="Tanifuji G."/>
            <person name="Burki F."/>
            <person name="Gruber A."/>
            <person name="Irimia M."/>
            <person name="Maruyama S."/>
            <person name="Arias M.C."/>
            <person name="Ball S.G."/>
            <person name="Gile G.H."/>
            <person name="Hirakawa Y."/>
            <person name="Hopkins J.F."/>
            <person name="Rensing S.A."/>
            <person name="Schmutz J."/>
            <person name="Symeonidi A."/>
            <person name="Elias M."/>
            <person name="Eveleigh R.J."/>
            <person name="Herman E.K."/>
            <person name="Klute M.J."/>
            <person name="Nakayama T."/>
            <person name="Obornik M."/>
            <person name="Reyes-Prieto A."/>
            <person name="Armbrust E.V."/>
            <person name="Aves S.J."/>
            <person name="Beiko R.G."/>
            <person name="Coutinho P."/>
            <person name="Dacks J.B."/>
            <person name="Durnford D.G."/>
            <person name="Fast N.M."/>
            <person name="Green B.R."/>
            <person name="Grisdale C."/>
            <person name="Hempe F."/>
            <person name="Henrissat B."/>
            <person name="Hoppner M.P."/>
            <person name="Ishida K.-I."/>
            <person name="Kim E."/>
            <person name="Koreny L."/>
            <person name="Kroth P.G."/>
            <person name="Liu Y."/>
            <person name="Malik S.-B."/>
            <person name="Maier U.G."/>
            <person name="McRose D."/>
            <person name="Mock T."/>
            <person name="Neilson J.A."/>
            <person name="Onodera N.T."/>
            <person name="Poole A.M."/>
            <person name="Pritham E.J."/>
            <person name="Richards T.A."/>
            <person name="Rocap G."/>
            <person name="Roy S.W."/>
            <person name="Sarai C."/>
            <person name="Schaack S."/>
            <person name="Shirato S."/>
            <person name="Slamovits C.H."/>
            <person name="Spencer D.F."/>
            <person name="Suzuki S."/>
            <person name="Worden A.Z."/>
            <person name="Zauner S."/>
            <person name="Barry K."/>
            <person name="Bell C."/>
            <person name="Bharti A.K."/>
            <person name="Crow J.A."/>
            <person name="Grimwood J."/>
            <person name="Kramer R."/>
            <person name="Lindquist E."/>
            <person name="Lucas S."/>
            <person name="Salamov A."/>
            <person name="McFadden G.I."/>
            <person name="Lane C.E."/>
            <person name="Keeling P.J."/>
            <person name="Gray M.W."/>
            <person name="Grigoriev I.V."/>
            <person name="Archibald J.M."/>
        </authorList>
    </citation>
    <scope>NUCLEOTIDE SEQUENCE</scope>
    <source>
        <strain evidence="6">CCMP2712</strain>
    </source>
</reference>